<feature type="signal peptide" evidence="2">
    <location>
        <begin position="1"/>
        <end position="32"/>
    </location>
</feature>
<evidence type="ECO:0000313" key="7">
    <source>
        <dbReference type="Proteomes" id="UP001230156"/>
    </source>
</evidence>
<feature type="domain" description="DUF7507" evidence="5">
    <location>
        <begin position="1688"/>
        <end position="1775"/>
    </location>
</feature>
<sequence length="2111" mass="212470">MIFGRRGNSIAVIAVCALIALVCPGLAGSALAQAFPGCTAAMYLTQSPGSTPATFYAIDVSTNPFSFAAIATEPIYGYNATAYNPADNYIYAMRTGGDGAGHKSLLRIGSNGLATQVHVFADTETALNSAGNLVAGEIGADGYYYVYAGGSATTLFKISLSDYSVTSFNLGAALYAPDFAWYGGRLYGISSQNGQLYSIDPSTGVATAVGPQHEAVGYGAMFGASNGIFGSSNTGGFYRIDPNTGTTTLISGSPASGGNDGAKCYSTALTFPIDLSISIADSAQYYRAGTNVGYTIVVGNEGPYGTQGATVNAGLPSGISEASWTCGQATAGAACGAATGTGAINNTVNLPAGSSVTYSLTLTIPAEFSGDLTVVASVSPPADSGEADSSNNSASDTDTQALPQMAVTKIGALDDANGNGYADAGEAVRYSIAVRNAGNVTLAGVAPQDAGPSFNGHAAAGTLSNFSPASADLPAGAEQIFTATYDLAQADIDHGGPIANSATASGTDPLANTVASDSVGATTTLDQVANLSLETSGTLNDTNGNGVADAGETISYSYVVSNAGNVTLTDVAVSDGLATASEDPQTLAPGASFTFHASYVITQSDIDASAVASTATVGGIDPLGDAITSDPVSTSIPLSQVAALSLEKSGALNDANGNGVADSGETIIYTYDVTNTGNVTLTGVTVTEDPATATEESQTLAPGESSTSHSTYTITQADIDAGSVSSVATASGVDPPGNVVTSNPASAMVTLSQVSALTIQGTSQARDSDGNGRIDAGERIDYSYVVSNSGNTTLTDVTVSNSPTAVSENPQTVTPGDSFTFHATYTVTQADIDVGTVESTASASGSDLEGAAVVSAPVSLPTQITQVPQLTVQQTGELDDWNGNGYADAGESISYIYQATNTGNVTLTDVVVSSAPAPVAEGPQTLAPGGSFTFHANYTIAQADIESGAVTSTATASGTDPLANAVVSDPTSETIQLTQASGLSVETFSTLNDTNGNGVIDPGETIDYSYQVSDIGNVTLTGVTVSNAPAPVSENPQTLAPGESFTFHATYTITQADIDAGAVISSATANGIDPLGDPVTSEPVSTTVPLTQVAALSVEKSGTLSDANGNGVADPGETITYTYIVTNTGNVTLTDVLVTDDPATVTGGPQTLGPGESCTFTGTYAATAGDIESGSVTSGPATVGGTDPTGNPVAGTSGETTTVPPNVTAALSLVASEPVVNDANGNGHADAGETISYSYQITNTGNVTLTNVTVNNGPATASEDPQMLAPGENSPVHSTYTIAQADIDAGTVTSSAMASGIDPLGDPVTSDPVSTTVPLTQVAVLSVEKSGTLSDANGNGVADPGETITYTYIVTNTGNVTLTDVTVTDDPATVAGGSQMLGPGESYTFTGTYTATAGGIENGSVTSGPATVGGTDTTGNPVAGTSGETTTVPPNVTAALSLVASEPVVDDANGNGHADAGETISYSYQVTNTGNVTLTDVTVSDELVSESGGPQALATISEDPQSLPAGARFTFHATYAVTQANIDAGFVTRTATASGTDPVGTVVTSTPATAATQLSQSSGLSIEKTGTLIDANGNGVVDPGETITYTYLVTNTGNVTVTGVTVTDDPATVADEPQTLAPGESYTFTGTYTATAGGIDNGSVSSTATVGGTDPSGNSLEGTSNATNVPSGLTRAISLTTTGSLNDANGNGQADVGEAIDFSYLVRNTGTVLLTNVVVTDGLTTVSEAAQSIAAGGTFTFHASYIIAEADLNAGSVTSTATASGTDAAGVEVASDPFSVATSLSAVSTQSIALTKQALLSQVRRGEKVPYLISATNGAGTSLAGVSVTDVIPVGFRYVDGSATIDGSKTTPKVGGRSIIFQGLALPANQKTSIRLELLALSTATPGKHVNSARATDSAGHAISVTAHAEVEIVVEPVFDCGDVIGKVFDDWNKNGYEDDGEPGMPGVRLATVKGWLITTDRFGRFHVPCAELPDQRIGSNFILKLDPRSLPSDYRLTTENPRVVRLTAGKATKLNFGASPGRMVKVDLSDAAFEADGVQLAKRFADRIPALIELLRQEPSVLVLHYAGTSVDAELADRRLKSLEAFVRQRWREGEPPHDLAIETRLESGR</sequence>
<dbReference type="NCBIfam" id="TIGR01451">
    <property type="entry name" value="B_ant_repeat"/>
    <property type="match status" value="8"/>
</dbReference>
<dbReference type="InterPro" id="IPR013783">
    <property type="entry name" value="Ig-like_fold"/>
</dbReference>
<feature type="domain" description="DUF7507" evidence="5">
    <location>
        <begin position="769"/>
        <end position="855"/>
    </location>
</feature>
<feature type="domain" description="DUF7507" evidence="5">
    <location>
        <begin position="643"/>
        <end position="742"/>
    </location>
</feature>
<feature type="domain" description="DUF7507" evidence="5">
    <location>
        <begin position="403"/>
        <end position="516"/>
    </location>
</feature>
<dbReference type="InterPro" id="IPR047589">
    <property type="entry name" value="DUF11_rpt"/>
</dbReference>
<dbReference type="InterPro" id="IPR054215">
    <property type="entry name" value="DUF6923"/>
</dbReference>
<feature type="domain" description="DUF7507" evidence="5">
    <location>
        <begin position="1219"/>
        <end position="1310"/>
    </location>
</feature>
<feature type="domain" description="DUF7507" evidence="5">
    <location>
        <begin position="1095"/>
        <end position="1194"/>
    </location>
</feature>
<feature type="region of interest" description="Disordered" evidence="1">
    <location>
        <begin position="377"/>
        <end position="401"/>
    </location>
</feature>
<feature type="region of interest" description="Disordered" evidence="1">
    <location>
        <begin position="1648"/>
        <end position="1669"/>
    </location>
</feature>
<dbReference type="Proteomes" id="UP001230156">
    <property type="component" value="Unassembled WGS sequence"/>
</dbReference>
<feature type="region of interest" description="Disordered" evidence="1">
    <location>
        <begin position="1171"/>
        <end position="1204"/>
    </location>
</feature>
<keyword evidence="7" id="KW-1185">Reference proteome</keyword>
<protein>
    <recommendedName>
        <fullName evidence="8">DUF11 domain-containing protein</fullName>
    </recommendedName>
</protein>
<feature type="domain" description="DUF7507" evidence="5">
    <location>
        <begin position="1564"/>
        <end position="1660"/>
    </location>
</feature>
<proteinExistence type="predicted"/>
<name>A0ABU0YRS3_9PROT</name>
<organism evidence="6 7">
    <name type="scientific">Dongia sedimenti</name>
    <dbReference type="NCBI Taxonomy" id="3064282"/>
    <lineage>
        <taxon>Bacteria</taxon>
        <taxon>Pseudomonadati</taxon>
        <taxon>Pseudomonadota</taxon>
        <taxon>Alphaproteobacteria</taxon>
        <taxon>Rhodospirillales</taxon>
        <taxon>Dongiaceae</taxon>
        <taxon>Dongia</taxon>
    </lineage>
</organism>
<dbReference type="SUPFAM" id="SSF63829">
    <property type="entry name" value="Calcium-dependent phosphotriesterase"/>
    <property type="match status" value="1"/>
</dbReference>
<feature type="compositionally biased region" description="Low complexity" evidence="1">
    <location>
        <begin position="387"/>
        <end position="399"/>
    </location>
</feature>
<evidence type="ECO:0000259" key="4">
    <source>
        <dbReference type="Pfam" id="PF21959"/>
    </source>
</evidence>
<evidence type="ECO:0008006" key="8">
    <source>
        <dbReference type="Google" id="ProtNLM"/>
    </source>
</evidence>
<dbReference type="Pfam" id="PF21959">
    <property type="entry name" value="DUF6923"/>
    <property type="match status" value="1"/>
</dbReference>
<feature type="domain" description="DUF11" evidence="3">
    <location>
        <begin position="274"/>
        <end position="396"/>
    </location>
</feature>
<evidence type="ECO:0000256" key="1">
    <source>
        <dbReference type="SAM" id="MobiDB-lite"/>
    </source>
</evidence>
<dbReference type="Gene3D" id="2.60.40.10">
    <property type="entry name" value="Immunoglobulins"/>
    <property type="match status" value="4"/>
</dbReference>
<dbReference type="Pfam" id="PF01345">
    <property type="entry name" value="DUF11"/>
    <property type="match status" value="2"/>
</dbReference>
<dbReference type="PANTHER" id="PTHR34819">
    <property type="entry name" value="LARGE CYSTEINE-RICH PERIPLASMIC PROTEIN OMCB"/>
    <property type="match status" value="1"/>
</dbReference>
<accession>A0ABU0YRS3</accession>
<dbReference type="InterPro" id="IPR051172">
    <property type="entry name" value="Chlamydia_OmcB"/>
</dbReference>
<feature type="region of interest" description="Disordered" evidence="1">
    <location>
        <begin position="688"/>
        <end position="709"/>
    </location>
</feature>
<feature type="compositionally biased region" description="Polar residues" evidence="1">
    <location>
        <begin position="1404"/>
        <end position="1420"/>
    </location>
</feature>
<feature type="compositionally biased region" description="Polar residues" evidence="1">
    <location>
        <begin position="694"/>
        <end position="709"/>
    </location>
</feature>
<dbReference type="InterPro" id="IPR055354">
    <property type="entry name" value="DUF7507"/>
</dbReference>
<dbReference type="InterPro" id="IPR001434">
    <property type="entry name" value="OmcB-like_DUF11"/>
</dbReference>
<evidence type="ECO:0000259" key="3">
    <source>
        <dbReference type="Pfam" id="PF01345"/>
    </source>
</evidence>
<feature type="domain" description="DUF6923" evidence="4">
    <location>
        <begin position="43"/>
        <end position="265"/>
    </location>
</feature>
<dbReference type="RefSeq" id="WP_379959667.1">
    <property type="nucleotide sequence ID" value="NZ_JAUYVI010000007.1"/>
</dbReference>
<feature type="domain" description="DUF7507" evidence="5">
    <location>
        <begin position="543"/>
        <end position="629"/>
    </location>
</feature>
<keyword evidence="2" id="KW-0732">Signal</keyword>
<dbReference type="PANTHER" id="PTHR34819:SF4">
    <property type="entry name" value="LARGE CYSTEINE-RICH PERIPLASMIC PROTEIN OMCB"/>
    <property type="match status" value="1"/>
</dbReference>
<feature type="chain" id="PRO_5045410908" description="DUF11 domain-containing protein" evidence="2">
    <location>
        <begin position="33"/>
        <end position="2111"/>
    </location>
</feature>
<feature type="region of interest" description="Disordered" evidence="1">
    <location>
        <begin position="1404"/>
        <end position="1432"/>
    </location>
</feature>
<dbReference type="Pfam" id="PF24346">
    <property type="entry name" value="DUF7507"/>
    <property type="match status" value="12"/>
</dbReference>
<reference evidence="7" key="1">
    <citation type="submission" date="2023-08" db="EMBL/GenBank/DDBJ databases">
        <title>Rhodospirillaceae gen. nov., a novel taxon isolated from the Yangtze River Yuezi River estuary sludge.</title>
        <authorList>
            <person name="Ruan L."/>
        </authorList>
    </citation>
    <scope>NUCLEOTIDE SEQUENCE [LARGE SCALE GENOMIC DNA]</scope>
    <source>
        <strain evidence="7">R-7</strain>
    </source>
</reference>
<feature type="domain" description="DUF7507" evidence="5">
    <location>
        <begin position="1326"/>
        <end position="1423"/>
    </location>
</feature>
<evidence type="ECO:0000313" key="6">
    <source>
        <dbReference type="EMBL" id="MDQ7250414.1"/>
    </source>
</evidence>
<evidence type="ECO:0000259" key="5">
    <source>
        <dbReference type="Pfam" id="PF24346"/>
    </source>
</evidence>
<feature type="domain" description="DUF7507" evidence="5">
    <location>
        <begin position="996"/>
        <end position="1081"/>
    </location>
</feature>
<feature type="domain" description="DUF11" evidence="3">
    <location>
        <begin position="1792"/>
        <end position="1897"/>
    </location>
</feature>
<feature type="domain" description="DUF7507" evidence="5">
    <location>
        <begin position="1449"/>
        <end position="1549"/>
    </location>
</feature>
<evidence type="ECO:0000256" key="2">
    <source>
        <dbReference type="SAM" id="SignalP"/>
    </source>
</evidence>
<gene>
    <name evidence="6" type="ORF">Q8A70_22175</name>
</gene>
<dbReference type="EMBL" id="JAUYVI010000007">
    <property type="protein sequence ID" value="MDQ7250414.1"/>
    <property type="molecule type" value="Genomic_DNA"/>
</dbReference>
<feature type="domain" description="DUF7507" evidence="5">
    <location>
        <begin position="868"/>
        <end position="968"/>
    </location>
</feature>
<comment type="caution">
    <text evidence="6">The sequence shown here is derived from an EMBL/GenBank/DDBJ whole genome shotgun (WGS) entry which is preliminary data.</text>
</comment>